<evidence type="ECO:0000313" key="1">
    <source>
        <dbReference type="EMBL" id="BAE87363.1"/>
    </source>
</evidence>
<reference evidence="1" key="1">
    <citation type="journal article" date="2007" name="PLoS Biol.">
        <title>Rate of evolution in brain-expressed genes in humans and other primates.</title>
        <authorList>
            <person name="Wang H.-Y."/>
            <person name="Chien H.-C."/>
            <person name="Osada N."/>
            <person name="Hashimoto K."/>
            <person name="Sugano S."/>
            <person name="Gojobori T."/>
            <person name="Chou C.-K."/>
            <person name="Tsai S.-F."/>
            <person name="Wu C.-I."/>
            <person name="Shen C.-K.J."/>
        </authorList>
    </citation>
    <scope>NUCLEOTIDE SEQUENCE</scope>
</reference>
<protein>
    <submittedName>
        <fullName evidence="1">Macaca fascicularis brain cDNA clone: QmoA-10208, similar to human THO complex 2 (THOC2), mRNA, RefSeq: XM_047325.8</fullName>
    </submittedName>
</protein>
<dbReference type="EMBL" id="AB170300">
    <property type="protein sequence ID" value="BAE87363.1"/>
    <property type="molecule type" value="mRNA"/>
</dbReference>
<organism evidence="1">
    <name type="scientific">Macaca fascicularis</name>
    <name type="common">Crab-eating macaque</name>
    <name type="synonym">Cynomolgus monkey</name>
    <dbReference type="NCBI Taxonomy" id="9541"/>
    <lineage>
        <taxon>Eukaryota</taxon>
        <taxon>Metazoa</taxon>
        <taxon>Chordata</taxon>
        <taxon>Craniata</taxon>
        <taxon>Vertebrata</taxon>
        <taxon>Euteleostomi</taxon>
        <taxon>Mammalia</taxon>
        <taxon>Eutheria</taxon>
        <taxon>Euarchontoglires</taxon>
        <taxon>Primates</taxon>
        <taxon>Haplorrhini</taxon>
        <taxon>Catarrhini</taxon>
        <taxon>Cercopithecidae</taxon>
        <taxon>Cercopithecinae</taxon>
        <taxon>Macaca</taxon>
    </lineage>
</organism>
<sequence length="36" mass="4035">MFVFSFRHSFKGTPGSRNTGIIRAYQTITAIQSKVS</sequence>
<accession>I7GKI2</accession>
<name>I7GKI2_MACFA</name>
<proteinExistence type="evidence at transcript level"/>
<dbReference type="AlphaFoldDB" id="I7GKI2"/>